<protein>
    <recommendedName>
        <fullName evidence="6">Radical SAM protein</fullName>
    </recommendedName>
</protein>
<evidence type="ECO:0000256" key="3">
    <source>
        <dbReference type="ARBA" id="ARBA00023014"/>
    </source>
</evidence>
<comment type="caution">
    <text evidence="4">The sequence shown here is derived from an EMBL/GenBank/DDBJ whole genome shotgun (WGS) entry which is preliminary data.</text>
</comment>
<evidence type="ECO:0000256" key="1">
    <source>
        <dbReference type="ARBA" id="ARBA00022723"/>
    </source>
</evidence>
<dbReference type="GO" id="GO:0051536">
    <property type="term" value="F:iron-sulfur cluster binding"/>
    <property type="evidence" value="ECO:0007669"/>
    <property type="project" value="UniProtKB-KW"/>
</dbReference>
<reference evidence="4 5" key="1">
    <citation type="submission" date="2018-06" db="EMBL/GenBank/DDBJ databases">
        <title>Chryseolinea flavus sp. nov., a member of the phylum Bacteroidetes isolated from soil.</title>
        <authorList>
            <person name="Li Y."/>
            <person name="Wang J."/>
        </authorList>
    </citation>
    <scope>NUCLEOTIDE SEQUENCE [LARGE SCALE GENOMIC DNA]</scope>
    <source>
        <strain evidence="4 5">SDU1-6</strain>
    </source>
</reference>
<keyword evidence="2" id="KW-0408">Iron</keyword>
<dbReference type="Gene3D" id="3.40.50.12110">
    <property type="match status" value="1"/>
</dbReference>
<keyword evidence="3" id="KW-0411">Iron-sulfur</keyword>
<proteinExistence type="predicted"/>
<dbReference type="GO" id="GO:0046872">
    <property type="term" value="F:metal ion binding"/>
    <property type="evidence" value="ECO:0007669"/>
    <property type="project" value="UniProtKB-KW"/>
</dbReference>
<evidence type="ECO:0000256" key="2">
    <source>
        <dbReference type="ARBA" id="ARBA00023004"/>
    </source>
</evidence>
<gene>
    <name evidence="4" type="ORF">DQQ10_09825</name>
</gene>
<evidence type="ECO:0000313" key="4">
    <source>
        <dbReference type="EMBL" id="RAW01203.1"/>
    </source>
</evidence>
<keyword evidence="5" id="KW-1185">Reference proteome</keyword>
<dbReference type="Proteomes" id="UP000251889">
    <property type="component" value="Unassembled WGS sequence"/>
</dbReference>
<dbReference type="PANTHER" id="PTHR43432:SF5">
    <property type="entry name" value="ELP3_MIAA_NIFB-LIKE RADICAL SAM CORE DOMAIN-CONTAINING PROTEIN"/>
    <property type="match status" value="1"/>
</dbReference>
<name>A0A364Y2R9_9BACT</name>
<dbReference type="PANTHER" id="PTHR43432">
    <property type="entry name" value="SLR0285 PROTEIN"/>
    <property type="match status" value="1"/>
</dbReference>
<sequence>MIREITVKWILNKKKKRDSWFLDDYTLNPYEGCSFNCQYCYVRGSKYGENMAETLSVKINGAEVLDRQLAFRAKKNQYGIIAFGIGYRSLHQSGREVPHDRVLPKAHPYASLPGIGHYEVYFGHARYFFTTVD</sequence>
<keyword evidence="1" id="KW-0479">Metal-binding</keyword>
<dbReference type="OrthoDB" id="9785699at2"/>
<dbReference type="EMBL" id="QMFY01000004">
    <property type="protein sequence ID" value="RAW01203.1"/>
    <property type="molecule type" value="Genomic_DNA"/>
</dbReference>
<accession>A0A364Y2R9</accession>
<evidence type="ECO:0008006" key="6">
    <source>
        <dbReference type="Google" id="ProtNLM"/>
    </source>
</evidence>
<dbReference type="RefSeq" id="WP_112746689.1">
    <property type="nucleotide sequence ID" value="NZ_QMFY01000004.1"/>
</dbReference>
<dbReference type="AlphaFoldDB" id="A0A364Y2R9"/>
<dbReference type="InterPro" id="IPR040086">
    <property type="entry name" value="MJ0683-like"/>
</dbReference>
<organism evidence="4 5">
    <name type="scientific">Pseudochryseolinea flava</name>
    <dbReference type="NCBI Taxonomy" id="2059302"/>
    <lineage>
        <taxon>Bacteria</taxon>
        <taxon>Pseudomonadati</taxon>
        <taxon>Bacteroidota</taxon>
        <taxon>Cytophagia</taxon>
        <taxon>Cytophagales</taxon>
        <taxon>Fulvivirgaceae</taxon>
        <taxon>Pseudochryseolinea</taxon>
    </lineage>
</organism>
<evidence type="ECO:0000313" key="5">
    <source>
        <dbReference type="Proteomes" id="UP000251889"/>
    </source>
</evidence>